<dbReference type="Proteomes" id="UP000807785">
    <property type="component" value="Unassembled WGS sequence"/>
</dbReference>
<reference evidence="1" key="1">
    <citation type="submission" date="2020-10" db="EMBL/GenBank/DDBJ databases">
        <title>Connecting structure to function with the recovery of over 1000 high-quality activated sludge metagenome-assembled genomes encoding full-length rRNA genes using long-read sequencing.</title>
        <authorList>
            <person name="Singleton C.M."/>
            <person name="Petriglieri F."/>
            <person name="Kristensen J.M."/>
            <person name="Kirkegaard R.H."/>
            <person name="Michaelsen T.Y."/>
            <person name="Andersen M.H."/>
            <person name="Karst S.M."/>
            <person name="Dueholm M.S."/>
            <person name="Nielsen P.H."/>
            <person name="Albertsen M."/>
        </authorList>
    </citation>
    <scope>NUCLEOTIDE SEQUENCE</scope>
    <source>
        <strain evidence="1">Bjer_18-Q3-R1-45_BAT3C.347</strain>
    </source>
</reference>
<protein>
    <submittedName>
        <fullName evidence="1">Uncharacterized protein</fullName>
    </submittedName>
</protein>
<sequence length="140" mass="15532">MDERAKVEQARGHGESLAQIGERFKHWRERRVRGEHIPERLWVAAVEMAREHGVHRVVCELRVDRDRLKKRLEHEVSAADAGKDGPRFVELMVSPAPGAQSLCECAVELENGRGAKMRVELNGNGLAGLAGLCSAFWGAA</sequence>
<accession>A0A9D7HPM2</accession>
<evidence type="ECO:0000313" key="1">
    <source>
        <dbReference type="EMBL" id="MBK6971456.1"/>
    </source>
</evidence>
<name>A0A9D7HPM2_9PROT</name>
<evidence type="ECO:0000313" key="2">
    <source>
        <dbReference type="Proteomes" id="UP000807785"/>
    </source>
</evidence>
<dbReference type="AlphaFoldDB" id="A0A9D7HPM2"/>
<proteinExistence type="predicted"/>
<organism evidence="1 2">
    <name type="scientific">Candidatus Methylophosphatis roskildensis</name>
    <dbReference type="NCBI Taxonomy" id="2899263"/>
    <lineage>
        <taxon>Bacteria</taxon>
        <taxon>Pseudomonadati</taxon>
        <taxon>Pseudomonadota</taxon>
        <taxon>Betaproteobacteria</taxon>
        <taxon>Nitrosomonadales</taxon>
        <taxon>Sterolibacteriaceae</taxon>
        <taxon>Candidatus Methylophosphatis</taxon>
    </lineage>
</organism>
<gene>
    <name evidence="1" type="ORF">IPH26_00325</name>
</gene>
<dbReference type="EMBL" id="JADJEV010000001">
    <property type="protein sequence ID" value="MBK6971456.1"/>
    <property type="molecule type" value="Genomic_DNA"/>
</dbReference>
<comment type="caution">
    <text evidence="1">The sequence shown here is derived from an EMBL/GenBank/DDBJ whole genome shotgun (WGS) entry which is preliminary data.</text>
</comment>